<protein>
    <submittedName>
        <fullName evidence="1">Uncharacterized protein</fullName>
    </submittedName>
</protein>
<dbReference type="RefSeq" id="WP_258421581.1">
    <property type="nucleotide sequence ID" value="NZ_JANSUY010000001.1"/>
</dbReference>
<reference evidence="1" key="1">
    <citation type="submission" date="2022-08" db="EMBL/GenBank/DDBJ databases">
        <authorList>
            <person name="Zhang D."/>
        </authorList>
    </citation>
    <scope>NUCLEOTIDE SEQUENCE</scope>
    <source>
        <strain evidence="1">XJ19-11</strain>
    </source>
</reference>
<sequence length="373" mass="41407">MKHSLFTWFVFLFSITTGFSQVFTNREVGQKNQSYIDSLKSAEYPYALPIWGDRATKAGFSLPYSAGVSVNYLWQESDLILENLMVGFNGGQKLDVDDIVRFNTAVSRASAISVRPDVWLFPFLNVYGVLARTQASTEVGFGVWLPDSLNIHSEVFSAGSKVDFNAGTFGIGMTPTIGVGGGFLALDLNITWTDVPQLRVPTRTFVFGPRFGKNFKLNKPESALAVWVGGFRIDINNEQSGSVNLNEVLPVDQLQPKVDLGFEKVELAQVKVDEWWEGLTRVERLNPVNIAKFTAANLAIEKASTFLVAVDGALNNGESSTVQYSMERRPADLWNFIVGSQYQLNKSLMFRAEVGFLGSRTQLMTGIQYRFGL</sequence>
<dbReference type="EMBL" id="JANSUY010000001">
    <property type="protein sequence ID" value="MCR9013686.1"/>
    <property type="molecule type" value="Genomic_DNA"/>
</dbReference>
<keyword evidence="2" id="KW-1185">Reference proteome</keyword>
<proteinExistence type="predicted"/>
<gene>
    <name evidence="1" type="ORF">NU887_01500</name>
</gene>
<evidence type="ECO:0000313" key="2">
    <source>
        <dbReference type="Proteomes" id="UP001142175"/>
    </source>
</evidence>
<accession>A0A9X2SZ99</accession>
<name>A0A9X2SZ99_9BACT</name>
<dbReference type="Proteomes" id="UP001142175">
    <property type="component" value="Unassembled WGS sequence"/>
</dbReference>
<comment type="caution">
    <text evidence="1">The sequence shown here is derived from an EMBL/GenBank/DDBJ whole genome shotgun (WGS) entry which is preliminary data.</text>
</comment>
<dbReference type="AlphaFoldDB" id="A0A9X2SZ99"/>
<evidence type="ECO:0000313" key="1">
    <source>
        <dbReference type="EMBL" id="MCR9013686.1"/>
    </source>
</evidence>
<organism evidence="1 2">
    <name type="scientific">Aquiflexum gelatinilyticum</name>
    <dbReference type="NCBI Taxonomy" id="2961943"/>
    <lineage>
        <taxon>Bacteria</taxon>
        <taxon>Pseudomonadati</taxon>
        <taxon>Bacteroidota</taxon>
        <taxon>Cytophagia</taxon>
        <taxon>Cytophagales</taxon>
        <taxon>Cyclobacteriaceae</taxon>
        <taxon>Aquiflexum</taxon>
    </lineage>
</organism>